<dbReference type="GO" id="GO:0003677">
    <property type="term" value="F:DNA binding"/>
    <property type="evidence" value="ECO:0007669"/>
    <property type="project" value="InterPro"/>
</dbReference>
<dbReference type="InterPro" id="IPR014284">
    <property type="entry name" value="RNA_pol_sigma-70_dom"/>
</dbReference>
<keyword evidence="8" id="KW-1185">Reference proteome</keyword>
<dbReference type="NCBIfam" id="TIGR02937">
    <property type="entry name" value="sigma70-ECF"/>
    <property type="match status" value="1"/>
</dbReference>
<dbReference type="OrthoDB" id="1098343at2"/>
<evidence type="ECO:0000313" key="7">
    <source>
        <dbReference type="EMBL" id="RKD92539.1"/>
    </source>
</evidence>
<dbReference type="PANTHER" id="PTHR43133">
    <property type="entry name" value="RNA POLYMERASE ECF-TYPE SIGMA FACTO"/>
    <property type="match status" value="1"/>
</dbReference>
<evidence type="ECO:0000313" key="8">
    <source>
        <dbReference type="Proteomes" id="UP000283387"/>
    </source>
</evidence>
<accession>A0A419WAR8</accession>
<keyword evidence="3" id="KW-0731">Sigma factor</keyword>
<evidence type="ECO:0000259" key="6">
    <source>
        <dbReference type="Pfam" id="PF08281"/>
    </source>
</evidence>
<evidence type="ECO:0000256" key="3">
    <source>
        <dbReference type="ARBA" id="ARBA00023082"/>
    </source>
</evidence>
<dbReference type="Pfam" id="PF04542">
    <property type="entry name" value="Sigma70_r2"/>
    <property type="match status" value="1"/>
</dbReference>
<dbReference type="PANTHER" id="PTHR43133:SF46">
    <property type="entry name" value="RNA POLYMERASE SIGMA-70 FACTOR ECF SUBFAMILY"/>
    <property type="match status" value="1"/>
</dbReference>
<dbReference type="InterPro" id="IPR036388">
    <property type="entry name" value="WH-like_DNA-bd_sf"/>
</dbReference>
<sequence>MKYPVIFVFLIKGECMKKLTDEAILNLLRRDKSQGIRCLFDKYYVSLVVFGEQIVKDRNQSEDLVQEFFVRLWTHDYLDNVQATDLRSYLFRSIRNSSLSSLKKNDSLKEAVDLLDIQLPEDNNFSTNDRKVELALREIEKLPERTRKAIQLVMLERKKYQEVADEMEISVNTVKYLLKEGTKKLRDRLRDSEMELFLLFFRK</sequence>
<dbReference type="InterPro" id="IPR039425">
    <property type="entry name" value="RNA_pol_sigma-70-like"/>
</dbReference>
<reference evidence="7 8" key="1">
    <citation type="submission" date="2018-09" db="EMBL/GenBank/DDBJ databases">
        <title>Genomic Encyclopedia of Archaeal and Bacterial Type Strains, Phase II (KMG-II): from individual species to whole genera.</title>
        <authorList>
            <person name="Goeker M."/>
        </authorList>
    </citation>
    <scope>NUCLEOTIDE SEQUENCE [LARGE SCALE GENOMIC DNA]</scope>
    <source>
        <strain evidence="7 8">DSM 27148</strain>
    </source>
</reference>
<evidence type="ECO:0000256" key="2">
    <source>
        <dbReference type="ARBA" id="ARBA00023015"/>
    </source>
</evidence>
<dbReference type="CDD" id="cd06171">
    <property type="entry name" value="Sigma70_r4"/>
    <property type="match status" value="1"/>
</dbReference>
<feature type="domain" description="RNA polymerase sigma-70 region 2" evidence="5">
    <location>
        <begin position="40"/>
        <end position="106"/>
    </location>
</feature>
<organism evidence="7 8">
    <name type="scientific">Mangrovibacterium diazotrophicum</name>
    <dbReference type="NCBI Taxonomy" id="1261403"/>
    <lineage>
        <taxon>Bacteria</taxon>
        <taxon>Pseudomonadati</taxon>
        <taxon>Bacteroidota</taxon>
        <taxon>Bacteroidia</taxon>
        <taxon>Marinilabiliales</taxon>
        <taxon>Prolixibacteraceae</taxon>
        <taxon>Mangrovibacterium</taxon>
    </lineage>
</organism>
<dbReference type="SUPFAM" id="SSF88659">
    <property type="entry name" value="Sigma3 and sigma4 domains of RNA polymerase sigma factors"/>
    <property type="match status" value="1"/>
</dbReference>
<name>A0A419WAR8_9BACT</name>
<dbReference type="Gene3D" id="1.10.1740.10">
    <property type="match status" value="1"/>
</dbReference>
<dbReference type="Pfam" id="PF08281">
    <property type="entry name" value="Sigma70_r4_2"/>
    <property type="match status" value="1"/>
</dbReference>
<evidence type="ECO:0000256" key="4">
    <source>
        <dbReference type="ARBA" id="ARBA00023163"/>
    </source>
</evidence>
<dbReference type="AlphaFoldDB" id="A0A419WAR8"/>
<evidence type="ECO:0000256" key="1">
    <source>
        <dbReference type="ARBA" id="ARBA00010641"/>
    </source>
</evidence>
<protein>
    <submittedName>
        <fullName evidence="7">RNA polymerase sigma-70 factor (ECF subfamily)</fullName>
    </submittedName>
</protein>
<keyword evidence="4" id="KW-0804">Transcription</keyword>
<comment type="caution">
    <text evidence="7">The sequence shown here is derived from an EMBL/GenBank/DDBJ whole genome shotgun (WGS) entry which is preliminary data.</text>
</comment>
<proteinExistence type="inferred from homology"/>
<keyword evidence="2" id="KW-0805">Transcription regulation</keyword>
<dbReference type="InterPro" id="IPR013324">
    <property type="entry name" value="RNA_pol_sigma_r3/r4-like"/>
</dbReference>
<evidence type="ECO:0000259" key="5">
    <source>
        <dbReference type="Pfam" id="PF04542"/>
    </source>
</evidence>
<dbReference type="GO" id="GO:0016987">
    <property type="term" value="F:sigma factor activity"/>
    <property type="evidence" value="ECO:0007669"/>
    <property type="project" value="UniProtKB-KW"/>
</dbReference>
<gene>
    <name evidence="7" type="ORF">BC643_2913</name>
</gene>
<dbReference type="GO" id="GO:0006352">
    <property type="term" value="P:DNA-templated transcription initiation"/>
    <property type="evidence" value="ECO:0007669"/>
    <property type="project" value="InterPro"/>
</dbReference>
<feature type="domain" description="RNA polymerase sigma factor 70 region 4 type 2" evidence="6">
    <location>
        <begin position="136"/>
        <end position="185"/>
    </location>
</feature>
<dbReference type="Gene3D" id="1.10.10.10">
    <property type="entry name" value="Winged helix-like DNA-binding domain superfamily/Winged helix DNA-binding domain"/>
    <property type="match status" value="1"/>
</dbReference>
<dbReference type="InterPro" id="IPR007627">
    <property type="entry name" value="RNA_pol_sigma70_r2"/>
</dbReference>
<dbReference type="SUPFAM" id="SSF88946">
    <property type="entry name" value="Sigma2 domain of RNA polymerase sigma factors"/>
    <property type="match status" value="1"/>
</dbReference>
<dbReference type="InterPro" id="IPR013325">
    <property type="entry name" value="RNA_pol_sigma_r2"/>
</dbReference>
<dbReference type="Proteomes" id="UP000283387">
    <property type="component" value="Unassembled WGS sequence"/>
</dbReference>
<dbReference type="InterPro" id="IPR013249">
    <property type="entry name" value="RNA_pol_sigma70_r4_t2"/>
</dbReference>
<dbReference type="EMBL" id="RAPN01000001">
    <property type="protein sequence ID" value="RKD92539.1"/>
    <property type="molecule type" value="Genomic_DNA"/>
</dbReference>
<comment type="similarity">
    <text evidence="1">Belongs to the sigma-70 factor family. ECF subfamily.</text>
</comment>